<organism evidence="2 3">
    <name type="scientific">Ktedonosporobacter rubrisoli</name>
    <dbReference type="NCBI Taxonomy" id="2509675"/>
    <lineage>
        <taxon>Bacteria</taxon>
        <taxon>Bacillati</taxon>
        <taxon>Chloroflexota</taxon>
        <taxon>Ktedonobacteria</taxon>
        <taxon>Ktedonobacterales</taxon>
        <taxon>Ktedonosporobacteraceae</taxon>
        <taxon>Ktedonosporobacter</taxon>
    </lineage>
</organism>
<feature type="domain" description="Translation elongation factor EFTu-like" evidence="1">
    <location>
        <begin position="2"/>
        <end position="51"/>
    </location>
</feature>
<evidence type="ECO:0000259" key="1">
    <source>
        <dbReference type="Pfam" id="PF03144"/>
    </source>
</evidence>
<evidence type="ECO:0000313" key="3">
    <source>
        <dbReference type="Proteomes" id="UP000290365"/>
    </source>
</evidence>
<dbReference type="EMBL" id="CP035758">
    <property type="protein sequence ID" value="QBD76224.1"/>
    <property type="molecule type" value="Genomic_DNA"/>
</dbReference>
<dbReference type="InterPro" id="IPR009000">
    <property type="entry name" value="Transl_B-barrel_sf"/>
</dbReference>
<name>A0A4P6JLY1_KTERU</name>
<reference evidence="2 3" key="1">
    <citation type="submission" date="2019-01" db="EMBL/GenBank/DDBJ databases">
        <title>Ktedonosporobacter rubrisoli SCAWS-G2.</title>
        <authorList>
            <person name="Huang Y."/>
            <person name="Yan B."/>
        </authorList>
    </citation>
    <scope>NUCLEOTIDE SEQUENCE [LARGE SCALE GENOMIC DNA]</scope>
    <source>
        <strain evidence="2 3">SCAWS-G2</strain>
    </source>
</reference>
<gene>
    <name evidence="2" type="ORF">EPA93_09450</name>
</gene>
<sequence length="55" mass="6018">MMGRVERGVIRAGETVEIVGIREETLSVSVKRIEAFQKTLTFARVGLAIACVLGR</sequence>
<accession>A0A4P6JLY1</accession>
<dbReference type="Pfam" id="PF03144">
    <property type="entry name" value="GTP_EFTU_D2"/>
    <property type="match status" value="1"/>
</dbReference>
<dbReference type="Gene3D" id="2.40.30.10">
    <property type="entry name" value="Translation factors"/>
    <property type="match status" value="1"/>
</dbReference>
<dbReference type="GO" id="GO:0005525">
    <property type="term" value="F:GTP binding"/>
    <property type="evidence" value="ECO:0007669"/>
    <property type="project" value="InterPro"/>
</dbReference>
<protein>
    <recommendedName>
        <fullName evidence="1">Translation elongation factor EFTu-like domain-containing protein</fullName>
    </recommendedName>
</protein>
<dbReference type="AlphaFoldDB" id="A0A4P6JLY1"/>
<dbReference type="KEGG" id="kbs:EPA93_09450"/>
<evidence type="ECO:0000313" key="2">
    <source>
        <dbReference type="EMBL" id="QBD76224.1"/>
    </source>
</evidence>
<dbReference type="InterPro" id="IPR004161">
    <property type="entry name" value="EFTu-like_2"/>
</dbReference>
<dbReference type="SUPFAM" id="SSF50447">
    <property type="entry name" value="Translation proteins"/>
    <property type="match status" value="1"/>
</dbReference>
<dbReference type="Proteomes" id="UP000290365">
    <property type="component" value="Chromosome"/>
</dbReference>
<keyword evidence="3" id="KW-1185">Reference proteome</keyword>
<proteinExistence type="predicted"/>